<reference evidence="1 2" key="1">
    <citation type="journal article" date="2022" name="Nat. Genet.">
        <title>Improved pea reference genome and pan-genome highlight genomic features and evolutionary characteristics.</title>
        <authorList>
            <person name="Yang T."/>
            <person name="Liu R."/>
            <person name="Luo Y."/>
            <person name="Hu S."/>
            <person name="Wang D."/>
            <person name="Wang C."/>
            <person name="Pandey M.K."/>
            <person name="Ge S."/>
            <person name="Xu Q."/>
            <person name="Li N."/>
            <person name="Li G."/>
            <person name="Huang Y."/>
            <person name="Saxena R.K."/>
            <person name="Ji Y."/>
            <person name="Li M."/>
            <person name="Yan X."/>
            <person name="He Y."/>
            <person name="Liu Y."/>
            <person name="Wang X."/>
            <person name="Xiang C."/>
            <person name="Varshney R.K."/>
            <person name="Ding H."/>
            <person name="Gao S."/>
            <person name="Zong X."/>
        </authorList>
    </citation>
    <scope>NUCLEOTIDE SEQUENCE [LARGE SCALE GENOMIC DNA]</scope>
    <source>
        <strain evidence="1 2">cv. Zhongwan 6</strain>
    </source>
</reference>
<name>A0A9D5A5L1_PEA</name>
<dbReference type="EMBL" id="JAMSHJ010000006">
    <property type="protein sequence ID" value="KAI5398452.1"/>
    <property type="molecule type" value="Genomic_DNA"/>
</dbReference>
<evidence type="ECO:0000313" key="2">
    <source>
        <dbReference type="Proteomes" id="UP001058974"/>
    </source>
</evidence>
<evidence type="ECO:0000313" key="1">
    <source>
        <dbReference type="EMBL" id="KAI5398452.1"/>
    </source>
</evidence>
<organism evidence="1 2">
    <name type="scientific">Pisum sativum</name>
    <name type="common">Garden pea</name>
    <name type="synonym">Lathyrus oleraceus</name>
    <dbReference type="NCBI Taxonomy" id="3888"/>
    <lineage>
        <taxon>Eukaryota</taxon>
        <taxon>Viridiplantae</taxon>
        <taxon>Streptophyta</taxon>
        <taxon>Embryophyta</taxon>
        <taxon>Tracheophyta</taxon>
        <taxon>Spermatophyta</taxon>
        <taxon>Magnoliopsida</taxon>
        <taxon>eudicotyledons</taxon>
        <taxon>Gunneridae</taxon>
        <taxon>Pentapetalae</taxon>
        <taxon>rosids</taxon>
        <taxon>fabids</taxon>
        <taxon>Fabales</taxon>
        <taxon>Fabaceae</taxon>
        <taxon>Papilionoideae</taxon>
        <taxon>50 kb inversion clade</taxon>
        <taxon>NPAAA clade</taxon>
        <taxon>Hologalegina</taxon>
        <taxon>IRL clade</taxon>
        <taxon>Fabeae</taxon>
        <taxon>Lathyrus</taxon>
    </lineage>
</organism>
<sequence length="111" mass="12794">MLSEHQNILKARADLQQSQQDLLNDRMNCHEIEEDGGTILSRKHEIEEVVLDYYGNLMEKYDENLIHIDFGAMREGFHLNADRRASLIVPVSDQEILSAFHGIGDMKAPWD</sequence>
<accession>A0A9D5A5L1</accession>
<gene>
    <name evidence="1" type="ORF">KIW84_064010</name>
</gene>
<dbReference type="AlphaFoldDB" id="A0A9D5A5L1"/>
<protein>
    <submittedName>
        <fullName evidence="1">Uncharacterized protein</fullName>
    </submittedName>
</protein>
<proteinExistence type="predicted"/>
<comment type="caution">
    <text evidence="1">The sequence shown here is derived from an EMBL/GenBank/DDBJ whole genome shotgun (WGS) entry which is preliminary data.</text>
</comment>
<keyword evidence="2" id="KW-1185">Reference proteome</keyword>
<dbReference type="Gramene" id="Psat06G0401000-T1">
    <property type="protein sequence ID" value="KAI5398452.1"/>
    <property type="gene ID" value="KIW84_064010"/>
</dbReference>
<dbReference type="Proteomes" id="UP001058974">
    <property type="component" value="Chromosome 6"/>
</dbReference>